<evidence type="ECO:0000313" key="3">
    <source>
        <dbReference type="Proteomes" id="UP000594261"/>
    </source>
</evidence>
<name>A0A7N2LZ36_QUELO</name>
<feature type="compositionally biased region" description="Polar residues" evidence="1">
    <location>
        <begin position="60"/>
        <end position="72"/>
    </location>
</feature>
<dbReference type="Proteomes" id="UP000594261">
    <property type="component" value="Chromosome 6"/>
</dbReference>
<reference evidence="2" key="2">
    <citation type="submission" date="2021-01" db="UniProtKB">
        <authorList>
            <consortium name="EnsemblPlants"/>
        </authorList>
    </citation>
    <scope>IDENTIFICATION</scope>
</reference>
<reference evidence="2 3" key="1">
    <citation type="journal article" date="2016" name="G3 (Bethesda)">
        <title>First Draft Assembly and Annotation of the Genome of a California Endemic Oak Quercus lobata Nee (Fagaceae).</title>
        <authorList>
            <person name="Sork V.L."/>
            <person name="Fitz-Gibbon S.T."/>
            <person name="Puiu D."/>
            <person name="Crepeau M."/>
            <person name="Gugger P.F."/>
            <person name="Sherman R."/>
            <person name="Stevens K."/>
            <person name="Langley C.H."/>
            <person name="Pellegrini M."/>
            <person name="Salzberg S.L."/>
        </authorList>
    </citation>
    <scope>NUCLEOTIDE SEQUENCE [LARGE SCALE GENOMIC DNA]</scope>
    <source>
        <strain evidence="2 3">cv. SW786</strain>
    </source>
</reference>
<keyword evidence="3" id="KW-1185">Reference proteome</keyword>
<protein>
    <submittedName>
        <fullName evidence="2">Uncharacterized protein</fullName>
    </submittedName>
</protein>
<dbReference type="InParanoid" id="A0A7N2LZ36"/>
<sequence>MLQVTSPSNNLGVTYEDGLLVAKQAQPECSVTKVKSLLQNGLMVWEGSGSQASKVKPLKESQSTGSEASTVATPRPDWLFDAITEVVPPIMGSPTPISRFEFSEMLRRHQLLGPYCFSPLSEPVSNPTKDEWDPNGDQLFFTKEGAFEDVILLNLCVFLLHLVRVSALLLSNNLRVWVEQAIVVSACQLSISSQEGMWELRNLISNVNYDEHSSRSTRDWEDHFLDESQRPLPCVVSDHRPFLVEARGMLRGKSAFKFENMWLKVEGFVDRVRQWWNGYHYVGNPSYILACKLKSLKDDLKQCNKVMI</sequence>
<dbReference type="EnsemblPlants" id="QL06p026501:mrna">
    <property type="protein sequence ID" value="QL06p026501:mrna"/>
    <property type="gene ID" value="QL06p026501"/>
</dbReference>
<evidence type="ECO:0000313" key="2">
    <source>
        <dbReference type="EnsemblPlants" id="QL06p026501:mrna"/>
    </source>
</evidence>
<accession>A0A7N2LZ36</accession>
<feature type="region of interest" description="Disordered" evidence="1">
    <location>
        <begin position="53"/>
        <end position="72"/>
    </location>
</feature>
<proteinExistence type="predicted"/>
<organism evidence="2 3">
    <name type="scientific">Quercus lobata</name>
    <name type="common">Valley oak</name>
    <dbReference type="NCBI Taxonomy" id="97700"/>
    <lineage>
        <taxon>Eukaryota</taxon>
        <taxon>Viridiplantae</taxon>
        <taxon>Streptophyta</taxon>
        <taxon>Embryophyta</taxon>
        <taxon>Tracheophyta</taxon>
        <taxon>Spermatophyta</taxon>
        <taxon>Magnoliopsida</taxon>
        <taxon>eudicotyledons</taxon>
        <taxon>Gunneridae</taxon>
        <taxon>Pentapetalae</taxon>
        <taxon>rosids</taxon>
        <taxon>fabids</taxon>
        <taxon>Fagales</taxon>
        <taxon>Fagaceae</taxon>
        <taxon>Quercus</taxon>
    </lineage>
</organism>
<evidence type="ECO:0000256" key="1">
    <source>
        <dbReference type="SAM" id="MobiDB-lite"/>
    </source>
</evidence>
<dbReference type="AlphaFoldDB" id="A0A7N2LZ36"/>
<dbReference type="Gramene" id="QL06p026501:mrna">
    <property type="protein sequence ID" value="QL06p026501:mrna"/>
    <property type="gene ID" value="QL06p026501"/>
</dbReference>
<dbReference type="EMBL" id="LRBV02000006">
    <property type="status" value="NOT_ANNOTATED_CDS"/>
    <property type="molecule type" value="Genomic_DNA"/>
</dbReference>